<evidence type="ECO:0000313" key="4">
    <source>
        <dbReference type="Proteomes" id="UP001151081"/>
    </source>
</evidence>
<sequence>MPRAAEPPIGPKSTLYLVVSYRHPDGLAGTFDLEGYEKKLLARGDFKPKKIDDPALLPHLNIHVRDGRLLRAYEPTGKLANLFDPRATWVFERAPKKAKPEAEAGKPDKPDADKPDHASASKEPRKDKNGGMPCKITTPPRLFVIETGYVFVVVGIKPTALTLTAFQDLYAAVVRRGMTHLLPESMPRKKAGKDGEMKAHPLVAMGEEAHLDDTTVRHWLKLFIPDVMLDAPIGSWPNPMSVNVLYTEGLPDAAARHRLRLAHGSDQPIDPSAADCRIEGHPAMWEPSARELCVFSPVGVTWMIWPLDAKGLLSQFESTMLERYLYKWVLIEHERLFLLELSSACASMSNRPDGRIFGRLRLALLQYTAKFSFGHISSEERHDRFYCGLRNALDIGGLFEEVKGEITEIDEYLSDKRADLLNQVLAFLTLVLTPVGLVIGIFERETLPSFDVAWKDLVGENAWATWAKLVFHVPLWLTVLSAVVGFVLFTRLLGMSTVRGLVRRIKNPGADE</sequence>
<dbReference type="EMBL" id="JAGTJJ010000039">
    <property type="protein sequence ID" value="MDC3986472.1"/>
    <property type="molecule type" value="Genomic_DNA"/>
</dbReference>
<proteinExistence type="predicted"/>
<accession>A0A9X3X947</accession>
<feature type="region of interest" description="Disordered" evidence="1">
    <location>
        <begin position="94"/>
        <end position="134"/>
    </location>
</feature>
<keyword evidence="2" id="KW-0812">Transmembrane</keyword>
<keyword evidence="2" id="KW-0472">Membrane</keyword>
<dbReference type="RefSeq" id="WP_272427020.1">
    <property type="nucleotide sequence ID" value="NZ_JAGTJJ010000039.1"/>
</dbReference>
<evidence type="ECO:0000313" key="3">
    <source>
        <dbReference type="EMBL" id="MDC3986472.1"/>
    </source>
</evidence>
<keyword evidence="2" id="KW-1133">Transmembrane helix</keyword>
<feature type="transmembrane region" description="Helical" evidence="2">
    <location>
        <begin position="473"/>
        <end position="494"/>
    </location>
</feature>
<evidence type="ECO:0008006" key="5">
    <source>
        <dbReference type="Google" id="ProtNLM"/>
    </source>
</evidence>
<evidence type="ECO:0000256" key="2">
    <source>
        <dbReference type="SAM" id="Phobius"/>
    </source>
</evidence>
<dbReference type="AlphaFoldDB" id="A0A9X3X947"/>
<feature type="transmembrane region" description="Helical" evidence="2">
    <location>
        <begin position="424"/>
        <end position="442"/>
    </location>
</feature>
<comment type="caution">
    <text evidence="3">The sequence shown here is derived from an EMBL/GenBank/DDBJ whole genome shotgun (WGS) entry which is preliminary data.</text>
</comment>
<name>A0A9X3X947_9BACT</name>
<reference evidence="3 4" key="1">
    <citation type="submission" date="2021-04" db="EMBL/GenBank/DDBJ databases">
        <title>Genome analysis of Polyangium sp.</title>
        <authorList>
            <person name="Li Y."/>
            <person name="Wang J."/>
        </authorList>
    </citation>
    <scope>NUCLEOTIDE SEQUENCE [LARGE SCALE GENOMIC DNA]</scope>
    <source>
        <strain evidence="3 4">SDU14</strain>
    </source>
</reference>
<organism evidence="3 4">
    <name type="scientific">Polyangium jinanense</name>
    <dbReference type="NCBI Taxonomy" id="2829994"/>
    <lineage>
        <taxon>Bacteria</taxon>
        <taxon>Pseudomonadati</taxon>
        <taxon>Myxococcota</taxon>
        <taxon>Polyangia</taxon>
        <taxon>Polyangiales</taxon>
        <taxon>Polyangiaceae</taxon>
        <taxon>Polyangium</taxon>
    </lineage>
</organism>
<protein>
    <recommendedName>
        <fullName evidence="5">CorA-like Mg2+ transporter protein</fullName>
    </recommendedName>
</protein>
<gene>
    <name evidence="3" type="ORF">KEG57_38715</name>
</gene>
<keyword evidence="4" id="KW-1185">Reference proteome</keyword>
<evidence type="ECO:0000256" key="1">
    <source>
        <dbReference type="SAM" id="MobiDB-lite"/>
    </source>
</evidence>
<dbReference type="Proteomes" id="UP001151081">
    <property type="component" value="Unassembled WGS sequence"/>
</dbReference>
<feature type="compositionally biased region" description="Basic and acidic residues" evidence="1">
    <location>
        <begin position="94"/>
        <end position="129"/>
    </location>
</feature>